<dbReference type="SMR" id="A9BKK3"/>
<evidence type="ECO:0000313" key="8">
    <source>
        <dbReference type="Proteomes" id="UP000243127"/>
    </source>
</evidence>
<dbReference type="EMBL" id="CP000882">
    <property type="protein sequence ID" value="ABW98174.1"/>
    <property type="molecule type" value="Genomic_DNA"/>
</dbReference>
<dbReference type="InterPro" id="IPR058584">
    <property type="entry name" value="IMB1_TNPO1-like_TPR"/>
</dbReference>
<keyword evidence="2" id="KW-0813">Transport</keyword>
<evidence type="ECO:0000256" key="3">
    <source>
        <dbReference type="ARBA" id="ARBA00022490"/>
    </source>
</evidence>
<dbReference type="Pfam" id="PF03810">
    <property type="entry name" value="IBN_N"/>
    <property type="match status" value="1"/>
</dbReference>
<gene>
    <name evidence="7" type="ORF">HAN_2g358</name>
</gene>
<evidence type="ECO:0000256" key="2">
    <source>
        <dbReference type="ARBA" id="ARBA00022448"/>
    </source>
</evidence>
<geneLocation type="nucleomorph" evidence="7"/>
<keyword evidence="4" id="KW-0677">Repeat</keyword>
<comment type="subcellular location">
    <subcellularLocation>
        <location evidence="1">Cytoplasm</location>
    </subcellularLocation>
</comment>
<dbReference type="InterPro" id="IPR040122">
    <property type="entry name" value="Importin_beta"/>
</dbReference>
<evidence type="ECO:0000313" key="7">
    <source>
        <dbReference type="EMBL" id="ABW98174.1"/>
    </source>
</evidence>
<dbReference type="Pfam" id="PF25574">
    <property type="entry name" value="TPR_IMB1"/>
    <property type="match status" value="1"/>
</dbReference>
<dbReference type="PANTHER" id="PTHR10527">
    <property type="entry name" value="IMPORTIN BETA"/>
    <property type="match status" value="1"/>
</dbReference>
<accession>A9BKK3</accession>
<dbReference type="GO" id="GO:0031267">
    <property type="term" value="F:small GTPase binding"/>
    <property type="evidence" value="ECO:0007669"/>
    <property type="project" value="InterPro"/>
</dbReference>
<evidence type="ECO:0000256" key="1">
    <source>
        <dbReference type="ARBA" id="ARBA00004496"/>
    </source>
</evidence>
<dbReference type="GeneID" id="5739701"/>
<dbReference type="SUPFAM" id="SSF48371">
    <property type="entry name" value="ARM repeat"/>
    <property type="match status" value="1"/>
</dbReference>
<evidence type="ECO:0000256" key="5">
    <source>
        <dbReference type="ARBA" id="ARBA00022927"/>
    </source>
</evidence>
<dbReference type="RefSeq" id="XP_001712499.1">
    <property type="nucleotide sequence ID" value="XM_001712447.1"/>
</dbReference>
<dbReference type="Gene3D" id="1.25.10.10">
    <property type="entry name" value="Leucine-rich Repeat Variant"/>
    <property type="match status" value="1"/>
</dbReference>
<dbReference type="InterPro" id="IPR011989">
    <property type="entry name" value="ARM-like"/>
</dbReference>
<organism evidence="7 8">
    <name type="scientific">Hemiselmis andersenii</name>
    <name type="common">Cryptophyte alga</name>
    <dbReference type="NCBI Taxonomy" id="464988"/>
    <lineage>
        <taxon>Eukaryota</taxon>
        <taxon>Cryptophyceae</taxon>
        <taxon>Cryptomonadales</taxon>
        <taxon>Hemiselmidaceae</taxon>
        <taxon>Hemiselmis</taxon>
    </lineage>
</organism>
<dbReference type="AlphaFoldDB" id="A9BKK3"/>
<keyword evidence="7" id="KW-0542">Nucleomorph</keyword>
<keyword evidence="3" id="KW-0963">Cytoplasm</keyword>
<dbReference type="Proteomes" id="UP000243127">
    <property type="component" value="Nucleomorph 2"/>
</dbReference>
<feature type="domain" description="Importin N-terminal" evidence="6">
    <location>
        <begin position="23"/>
        <end position="104"/>
    </location>
</feature>
<dbReference type="GO" id="GO:0006606">
    <property type="term" value="P:protein import into nucleus"/>
    <property type="evidence" value="ECO:0007669"/>
    <property type="project" value="InterPro"/>
</dbReference>
<protein>
    <submittedName>
        <fullName evidence="7">Imb1</fullName>
    </submittedName>
</protein>
<reference evidence="7 8" key="1">
    <citation type="journal article" date="2007" name="Proc. Natl. Acad. Sci. U.S.A.">
        <title>Nucleomorph genome of Hemiselmis andersenii reveals complete intron loss and compaction as a driver of protein structure and function.</title>
        <authorList>
            <person name="Lane C.E."/>
            <person name="van den Heuvel K."/>
            <person name="Kozera C."/>
            <person name="Curtis B.A."/>
            <person name="Parsons B.J."/>
            <person name="Bowman S."/>
            <person name="Archibald J.M."/>
        </authorList>
    </citation>
    <scope>NUCLEOTIDE SEQUENCE [LARGE SCALE GENOMIC DNA]</scope>
    <source>
        <strain evidence="7 8">CCMP644</strain>
    </source>
</reference>
<sequence length="860" mass="100797">MNRDLVYLLELVQHPNSETRKSAEINLKAIEKQNLKKFLLDLSFILSEENINPEIRRLSGLILKNKINHFFEEEKKEAMKKTFFANDSSIEEEIKKNVIKVFNTQDKFVRRTGSQVLAKFFQIDLIDRQTVESISFFLSFLKDSNYETNLYCGILETVQFICQEIDFKILSDQILGFFSENVWILIFPVLNQLNFSFEKLKTSALNTLLASLELFEKKLKKFENRDYFFKTICNQFTNSDLQNQKISFEIFDKLIPKYYEHLDSYVPFLFEITLHTLKTQEDHITVQAIELWSSLAEKEFEINIFSFQALNEGRVPATFSRYYIIKSSHILPKFLFNFLVDKNKNQEKDDWDSSNSAGICINFMSQAAPKELIILVNSFVELNLEKDKSPFQKESAFLAFGAVFEGIGAKMLYGKIGFFLFLFIRHLDVLESNICSLASWSLGKICGEGSFFLRYETNQIIRILFSNFIKNPQIKTISWTLNQLFMTLGKEGFFSWCFEEILWSILKALFLEYNNKKRSDELFEILGSLILNSTVREKNFIFSTFPLIFYKFKEIIQSSDPSSFFEKNENPNNLIRIINIIVQKYGKNLGNNFCQELFDFIQILIFYFEKSNNENYFDEELLICIGTLVHTFKKNFSKYFKNWIPFLLNCISSINIHQTTSLAIGIIGDLCRALGNEFRPYLEETLDILIEILQNNQINRDIKPLILSCFGDMAFTTEDFFPKYFVFIIPLFKAASSFVQFNFVRDDPDSFDCKIQLKEAILEGMSSLIQNKSTKINIGEIFEKLDWILNFLQKVVEEDRSLTITQLCICLIGDLSLNFFSFKKIFSQEKWIQQILFEFEGSSDYKNRNIGEWVQESLKI</sequence>
<dbReference type="GO" id="GO:0005737">
    <property type="term" value="C:cytoplasm"/>
    <property type="evidence" value="ECO:0007669"/>
    <property type="project" value="UniProtKB-SubCell"/>
</dbReference>
<proteinExistence type="predicted"/>
<dbReference type="InterPro" id="IPR001494">
    <property type="entry name" value="Importin-beta_N"/>
</dbReference>
<evidence type="ECO:0000256" key="4">
    <source>
        <dbReference type="ARBA" id="ARBA00022737"/>
    </source>
</evidence>
<name>A9BKK3_HEMAN</name>
<dbReference type="PROSITE" id="PS50166">
    <property type="entry name" value="IMPORTIN_B_NT"/>
    <property type="match status" value="1"/>
</dbReference>
<evidence type="ECO:0000259" key="6">
    <source>
        <dbReference type="PROSITE" id="PS50166"/>
    </source>
</evidence>
<dbReference type="InterPro" id="IPR016024">
    <property type="entry name" value="ARM-type_fold"/>
</dbReference>
<keyword evidence="5" id="KW-0653">Protein transport</keyword>